<evidence type="ECO:0000313" key="2">
    <source>
        <dbReference type="EMBL" id="APX99600.1"/>
    </source>
</evidence>
<dbReference type="AlphaFoldDB" id="A0AAC9LJ29"/>
<feature type="domain" description="Glycosyltransferase 2-like" evidence="1">
    <location>
        <begin position="5"/>
        <end position="80"/>
    </location>
</feature>
<organism evidence="2 3">
    <name type="scientific">Lacinutrix venerupis</name>
    <dbReference type="NCBI Taxonomy" id="1486034"/>
    <lineage>
        <taxon>Bacteria</taxon>
        <taxon>Pseudomonadati</taxon>
        <taxon>Bacteroidota</taxon>
        <taxon>Flavobacteriia</taxon>
        <taxon>Flavobacteriales</taxon>
        <taxon>Flavobacteriaceae</taxon>
        <taxon>Lacinutrix</taxon>
    </lineage>
</organism>
<evidence type="ECO:0000313" key="3">
    <source>
        <dbReference type="Proteomes" id="UP000187506"/>
    </source>
</evidence>
<reference evidence="2 3" key="1">
    <citation type="submission" date="2017-01" db="EMBL/GenBank/DDBJ databases">
        <title>Complete genome of Lacinutrix venerupis DOK2-8 isolated from seawater in Dokdo.</title>
        <authorList>
            <person name="Chi W.-J."/>
            <person name="Kim J.H."/>
        </authorList>
    </citation>
    <scope>NUCLEOTIDE SEQUENCE [LARGE SCALE GENOMIC DNA]</scope>
    <source>
        <strain evidence="2 3">DOK2-8</strain>
    </source>
</reference>
<dbReference type="SUPFAM" id="SSF53448">
    <property type="entry name" value="Nucleotide-diphospho-sugar transferases"/>
    <property type="match status" value="1"/>
</dbReference>
<protein>
    <submittedName>
        <fullName evidence="2">Family 2 glycosyl transferase</fullName>
    </submittedName>
</protein>
<dbReference type="RefSeq" id="WP_076732229.1">
    <property type="nucleotide sequence ID" value="NZ_CP019352.1"/>
</dbReference>
<accession>A0AAC9LJ29</accession>
<keyword evidence="2" id="KW-0808">Transferase</keyword>
<proteinExistence type="predicted"/>
<dbReference type="Proteomes" id="UP000187506">
    <property type="component" value="Chromosome"/>
</dbReference>
<dbReference type="InterPro" id="IPR029044">
    <property type="entry name" value="Nucleotide-diphossugar_trans"/>
</dbReference>
<dbReference type="Pfam" id="PF00535">
    <property type="entry name" value="Glycos_transf_2"/>
    <property type="match status" value="1"/>
</dbReference>
<gene>
    <name evidence="2" type="ORF">BWR22_04500</name>
</gene>
<dbReference type="EMBL" id="CP019352">
    <property type="protein sequence ID" value="APX99600.1"/>
    <property type="molecule type" value="Genomic_DNA"/>
</dbReference>
<dbReference type="KEGG" id="lvn:BWR22_04500"/>
<dbReference type="GO" id="GO:0016740">
    <property type="term" value="F:transferase activity"/>
    <property type="evidence" value="ECO:0007669"/>
    <property type="project" value="UniProtKB-KW"/>
</dbReference>
<keyword evidence="3" id="KW-1185">Reference proteome</keyword>
<name>A0AAC9LJ29_9FLAO</name>
<dbReference type="InterPro" id="IPR001173">
    <property type="entry name" value="Glyco_trans_2-like"/>
</dbReference>
<sequence length="164" mass="19072">MKTGIIIIFHNNEKEIDISFFINEIKQTKNLELCLVNNNSKDNTYNHLKQISEECNNVSVVNIKKFKSDISAVKAGARFMSNNFNLNSLGYISTNLLKTNYKGLNSLIKAIKENQELINNYNIEVTKKQNIRLSLFHSLFSVIEYLKKLKVNNQFVNRQYLTKF</sequence>
<evidence type="ECO:0000259" key="1">
    <source>
        <dbReference type="Pfam" id="PF00535"/>
    </source>
</evidence>